<feature type="domain" description="Flavodoxin-like" evidence="1">
    <location>
        <begin position="3"/>
        <end position="157"/>
    </location>
</feature>
<dbReference type="InterPro" id="IPR026816">
    <property type="entry name" value="Flavodoxin_dom"/>
</dbReference>
<dbReference type="Pfam" id="PF12724">
    <property type="entry name" value="Flavodoxin_5"/>
    <property type="match status" value="1"/>
</dbReference>
<dbReference type="InterPro" id="IPR029039">
    <property type="entry name" value="Flavoprotein-like_sf"/>
</dbReference>
<name>A0A644SYH3_9ZZZZ</name>
<dbReference type="InterPro" id="IPR052200">
    <property type="entry name" value="Protoporphyrinogen_IX_DH"/>
</dbReference>
<sequence length="157" mass="17631">MNYLVAYISKTGTTEEIAKRIAKLLEERGDTVQALPISTIGELSGYDRIILGSPVNGMKALPEFDAFCKEKALASRASKDLFMVSYIFEKGRPIWKKALQKEKTRLSELLGARSAEIFGGRIDKEFPGFARFIFGTPKNLPLDIRNWEAVEAWAKDL</sequence>
<dbReference type="PANTHER" id="PTHR38030">
    <property type="entry name" value="PROTOPORPHYRINOGEN IX DEHYDROGENASE [MENAQUINONE]"/>
    <property type="match status" value="1"/>
</dbReference>
<dbReference type="EMBL" id="VSSQ01000010">
    <property type="protein sequence ID" value="MPL59665.1"/>
    <property type="molecule type" value="Genomic_DNA"/>
</dbReference>
<evidence type="ECO:0000313" key="2">
    <source>
        <dbReference type="EMBL" id="MPL59665.1"/>
    </source>
</evidence>
<gene>
    <name evidence="2" type="ORF">SDC9_05220</name>
</gene>
<evidence type="ECO:0000259" key="1">
    <source>
        <dbReference type="PROSITE" id="PS50902"/>
    </source>
</evidence>
<protein>
    <recommendedName>
        <fullName evidence="1">Flavodoxin-like domain-containing protein</fullName>
    </recommendedName>
</protein>
<dbReference type="PROSITE" id="PS50902">
    <property type="entry name" value="FLAVODOXIN_LIKE"/>
    <property type="match status" value="1"/>
</dbReference>
<dbReference type="Gene3D" id="3.40.50.360">
    <property type="match status" value="1"/>
</dbReference>
<dbReference type="SUPFAM" id="SSF52218">
    <property type="entry name" value="Flavoproteins"/>
    <property type="match status" value="1"/>
</dbReference>
<dbReference type="AlphaFoldDB" id="A0A644SYH3"/>
<dbReference type="InterPro" id="IPR008254">
    <property type="entry name" value="Flavodoxin/NO_synth"/>
</dbReference>
<reference evidence="2" key="1">
    <citation type="submission" date="2019-08" db="EMBL/GenBank/DDBJ databases">
        <authorList>
            <person name="Kucharzyk K."/>
            <person name="Murdoch R.W."/>
            <person name="Higgins S."/>
            <person name="Loffler F."/>
        </authorList>
    </citation>
    <scope>NUCLEOTIDE SEQUENCE</scope>
</reference>
<dbReference type="GO" id="GO:0006783">
    <property type="term" value="P:heme biosynthetic process"/>
    <property type="evidence" value="ECO:0007669"/>
    <property type="project" value="TreeGrafter"/>
</dbReference>
<proteinExistence type="predicted"/>
<dbReference type="GO" id="GO:0010181">
    <property type="term" value="F:FMN binding"/>
    <property type="evidence" value="ECO:0007669"/>
    <property type="project" value="InterPro"/>
</dbReference>
<organism evidence="2">
    <name type="scientific">bioreactor metagenome</name>
    <dbReference type="NCBI Taxonomy" id="1076179"/>
    <lineage>
        <taxon>unclassified sequences</taxon>
        <taxon>metagenomes</taxon>
        <taxon>ecological metagenomes</taxon>
    </lineage>
</organism>
<comment type="caution">
    <text evidence="2">The sequence shown here is derived from an EMBL/GenBank/DDBJ whole genome shotgun (WGS) entry which is preliminary data.</text>
</comment>
<dbReference type="GO" id="GO:0070819">
    <property type="term" value="F:menaquinone-dependent protoporphyrinogen oxidase activity"/>
    <property type="evidence" value="ECO:0007669"/>
    <property type="project" value="TreeGrafter"/>
</dbReference>
<dbReference type="PANTHER" id="PTHR38030:SF2">
    <property type="entry name" value="PROTOPORPHYRINOGEN IX DEHYDROGENASE [QUINONE]"/>
    <property type="match status" value="1"/>
</dbReference>
<accession>A0A644SYH3</accession>